<dbReference type="InterPro" id="IPR036942">
    <property type="entry name" value="Beta-barrel_TonB_sf"/>
</dbReference>
<dbReference type="Gene3D" id="2.170.130.10">
    <property type="entry name" value="TonB-dependent receptor, plug domain"/>
    <property type="match status" value="1"/>
</dbReference>
<evidence type="ECO:0000256" key="10">
    <source>
        <dbReference type="SAM" id="SignalP"/>
    </source>
</evidence>
<accession>A0AAJ5W5U7</accession>
<feature type="signal peptide" evidence="10">
    <location>
        <begin position="1"/>
        <end position="20"/>
    </location>
</feature>
<evidence type="ECO:0000256" key="9">
    <source>
        <dbReference type="RuleBase" id="RU003357"/>
    </source>
</evidence>
<feature type="chain" id="PRO_5042602943" evidence="10">
    <location>
        <begin position="21"/>
        <end position="1072"/>
    </location>
</feature>
<proteinExistence type="inferred from homology"/>
<evidence type="ECO:0000256" key="5">
    <source>
        <dbReference type="ARBA" id="ARBA00023077"/>
    </source>
</evidence>
<dbReference type="Pfam" id="PF13715">
    <property type="entry name" value="CarbopepD_reg_2"/>
    <property type="match status" value="1"/>
</dbReference>
<reference evidence="13" key="1">
    <citation type="submission" date="2023-03" db="EMBL/GenBank/DDBJ databases">
        <title>Andean soil-derived lignocellulolytic bacterial consortium as a source of novel taxa and putative plastic-active enzymes.</title>
        <authorList>
            <person name="Diaz-Garcia L."/>
            <person name="Chuvochina M."/>
            <person name="Feuerriegel G."/>
            <person name="Bunk B."/>
            <person name="Sproer C."/>
            <person name="Streit W.R."/>
            <person name="Rodriguez L.M."/>
            <person name="Overmann J."/>
            <person name="Jimenez D.J."/>
        </authorList>
    </citation>
    <scope>NUCLEOTIDE SEQUENCE</scope>
    <source>
        <strain evidence="13">MAG 3858</strain>
    </source>
</reference>
<evidence type="ECO:0000256" key="4">
    <source>
        <dbReference type="ARBA" id="ARBA00022692"/>
    </source>
</evidence>
<keyword evidence="10" id="KW-0732">Signal</keyword>
<dbReference type="InterPro" id="IPR023996">
    <property type="entry name" value="TonB-dep_OMP_SusC/RagA"/>
</dbReference>
<evidence type="ECO:0000256" key="7">
    <source>
        <dbReference type="ARBA" id="ARBA00023237"/>
    </source>
</evidence>
<keyword evidence="2 8" id="KW-0813">Transport</keyword>
<dbReference type="Gene3D" id="2.60.40.1120">
    <property type="entry name" value="Carboxypeptidase-like, regulatory domain"/>
    <property type="match status" value="1"/>
</dbReference>
<evidence type="ECO:0000313" key="13">
    <source>
        <dbReference type="EMBL" id="WEK17816.1"/>
    </source>
</evidence>
<evidence type="ECO:0000259" key="12">
    <source>
        <dbReference type="Pfam" id="PF07715"/>
    </source>
</evidence>
<evidence type="ECO:0000256" key="6">
    <source>
        <dbReference type="ARBA" id="ARBA00023136"/>
    </source>
</evidence>
<gene>
    <name evidence="13" type="ORF">P0Y49_13510</name>
</gene>
<dbReference type="InterPro" id="IPR039426">
    <property type="entry name" value="TonB-dep_rcpt-like"/>
</dbReference>
<dbReference type="PROSITE" id="PS52016">
    <property type="entry name" value="TONB_DEPENDENT_REC_3"/>
    <property type="match status" value="1"/>
</dbReference>
<feature type="domain" description="TonB-dependent receptor plug" evidence="12">
    <location>
        <begin position="116"/>
        <end position="233"/>
    </location>
</feature>
<dbReference type="SUPFAM" id="SSF56935">
    <property type="entry name" value="Porins"/>
    <property type="match status" value="1"/>
</dbReference>
<evidence type="ECO:0000256" key="8">
    <source>
        <dbReference type="PROSITE-ProRule" id="PRU01360"/>
    </source>
</evidence>
<dbReference type="InterPro" id="IPR037066">
    <property type="entry name" value="Plug_dom_sf"/>
</dbReference>
<evidence type="ECO:0000256" key="3">
    <source>
        <dbReference type="ARBA" id="ARBA00022452"/>
    </source>
</evidence>
<dbReference type="Gene3D" id="2.40.170.20">
    <property type="entry name" value="TonB-dependent receptor, beta-barrel domain"/>
    <property type="match status" value="1"/>
</dbReference>
<comment type="subcellular location">
    <subcellularLocation>
        <location evidence="1 8">Cell outer membrane</location>
        <topology evidence="1 8">Multi-pass membrane protein</topology>
    </subcellularLocation>
</comment>
<comment type="similarity">
    <text evidence="8 9">Belongs to the TonB-dependent receptor family.</text>
</comment>
<sequence>MKSKLLMLLMACCVTLSSYAQSIVKGKVLDELGKGLPGATVALKDSKVRTITNNNGEFGIGVPNLTNAILEVSYIGYMLQVIEVGGKNNLTIRLKPNPASLNEVVVTALGIKRDAKSLGYSRQGVDVDELTEARDPNIINMLSGKVAGLQIVTSGQPTGSTRVVLRGPSSLTGNNEPLWVVDGIPIDNSSGQNGNLDYGSGASVLNPDDIESLEVLKGPNAAALYGSMAANGAILVTTKKGKVSKNFGISVNSNFMASTITELPAYQNVYGEGNAGRFVQDLNNIDPTLGVYMMGKTDRSWGAPMLGQPYASFSGAVRTYIPQPGNVEDLYHSSLTGIQNISVSKADNASSFRLSYTFTNGHDVLEKQNIVNKHNIALNASRVVKPYLRIETSLQYANEDVKNRTYRNMDNNSPMNAYIFMIRSLSPSDLTPWEDANGNSFNYTNKGGFENQYWSINENSNGDRRNRLIGGITAILDINKDLKFRAKVATDMLFGTGFTYVEKGGAISKTGSYSEFTQNNSNWNKEGLLMYNKKLSKFSISANLGGNLRTSNNYRTDARTTALAVHKMISISNTSVTPLASEQLDRTAVNSVFGTATFGYNDYLFVDVTGRNDWSSTLPKANRSFFYPSVSGSFLFGDYFKLPKDIISFGKVRASIARVGNATSANNLISAFNYGGNFLGNSWVAMDTKLKNPNLKPEQTTSAEVGLELKFLKGRIALDATAYKSSSVNQIFEAAVPVESGFSRAVLNAGEIQNKGLEFTLGATAVKTRDFSWNVNANWSMNKNKVVSLTPGIDRFQLGGWWQMSVNADVGMPIGSIRGNDQYRASTGEVIIKSDSGQPYYDQNVYLGNFLPKWLGSFGSTFRYKNFDLNFNFSIKMGGDIYSVGNHKANVAGNTIASLQGREEFLFSTIILGESGTEQKGVTQLYGLPYPDANRSKGMKFDGYYPKLDASGKPILDANGRMVPGEKADYNVSPQAYWQYMDYNMHVNIFDASYIKLNQFILGYNFPSKIFSKTPFQTARIALVGRNLWTILKHTPNGIDPESANSSGNAQGIEQGGSLPYATYGVDFKFTF</sequence>
<dbReference type="EMBL" id="CP119313">
    <property type="protein sequence ID" value="WEK17816.1"/>
    <property type="molecule type" value="Genomic_DNA"/>
</dbReference>
<keyword evidence="3 8" id="KW-1134">Transmembrane beta strand</keyword>
<organism evidence="13 14">
    <name type="scientific">Candidatus Pedobacter colombiensis</name>
    <dbReference type="NCBI Taxonomy" id="3121371"/>
    <lineage>
        <taxon>Bacteria</taxon>
        <taxon>Pseudomonadati</taxon>
        <taxon>Bacteroidota</taxon>
        <taxon>Sphingobacteriia</taxon>
        <taxon>Sphingobacteriales</taxon>
        <taxon>Sphingobacteriaceae</taxon>
        <taxon>Pedobacter</taxon>
    </lineage>
</organism>
<keyword evidence="6 8" id="KW-0472">Membrane</keyword>
<name>A0AAJ5W5U7_9SPHI</name>
<evidence type="ECO:0000313" key="14">
    <source>
        <dbReference type="Proteomes" id="UP001214530"/>
    </source>
</evidence>
<dbReference type="NCBIfam" id="TIGR04057">
    <property type="entry name" value="SusC_RagA_signa"/>
    <property type="match status" value="1"/>
</dbReference>
<keyword evidence="4 8" id="KW-0812">Transmembrane</keyword>
<dbReference type="GO" id="GO:0009279">
    <property type="term" value="C:cell outer membrane"/>
    <property type="evidence" value="ECO:0007669"/>
    <property type="project" value="UniProtKB-SubCell"/>
</dbReference>
<protein>
    <submittedName>
        <fullName evidence="13">SusC/RagA family TonB-linked outer membrane protein</fullName>
    </submittedName>
</protein>
<evidence type="ECO:0000256" key="2">
    <source>
        <dbReference type="ARBA" id="ARBA00022448"/>
    </source>
</evidence>
<dbReference type="Pfam" id="PF00593">
    <property type="entry name" value="TonB_dep_Rec_b-barrel"/>
    <property type="match status" value="1"/>
</dbReference>
<feature type="domain" description="TonB-dependent receptor-like beta-barrel" evidence="11">
    <location>
        <begin position="428"/>
        <end position="886"/>
    </location>
</feature>
<keyword evidence="7 8" id="KW-0998">Cell outer membrane</keyword>
<evidence type="ECO:0000256" key="1">
    <source>
        <dbReference type="ARBA" id="ARBA00004571"/>
    </source>
</evidence>
<dbReference type="AlphaFoldDB" id="A0AAJ5W5U7"/>
<keyword evidence="5 9" id="KW-0798">TonB box</keyword>
<dbReference type="SUPFAM" id="SSF49464">
    <property type="entry name" value="Carboxypeptidase regulatory domain-like"/>
    <property type="match status" value="1"/>
</dbReference>
<dbReference type="InterPro" id="IPR023997">
    <property type="entry name" value="TonB-dep_OMP_SusC/RagA_CS"/>
</dbReference>
<dbReference type="InterPro" id="IPR000531">
    <property type="entry name" value="Beta-barrel_TonB"/>
</dbReference>
<dbReference type="NCBIfam" id="TIGR04056">
    <property type="entry name" value="OMP_RagA_SusC"/>
    <property type="match status" value="1"/>
</dbReference>
<dbReference type="InterPro" id="IPR008969">
    <property type="entry name" value="CarboxyPept-like_regulatory"/>
</dbReference>
<evidence type="ECO:0000259" key="11">
    <source>
        <dbReference type="Pfam" id="PF00593"/>
    </source>
</evidence>
<dbReference type="InterPro" id="IPR012910">
    <property type="entry name" value="Plug_dom"/>
</dbReference>
<dbReference type="Proteomes" id="UP001214530">
    <property type="component" value="Chromosome"/>
</dbReference>
<dbReference type="Pfam" id="PF07715">
    <property type="entry name" value="Plug"/>
    <property type="match status" value="1"/>
</dbReference>